<comment type="caution">
    <text evidence="6">The sequence shown here is derived from an EMBL/GenBank/DDBJ whole genome shotgun (WGS) entry which is preliminary data.</text>
</comment>
<gene>
    <name evidence="6" type="ORF">M9458_002742</name>
</gene>
<keyword evidence="7" id="KW-1185">Reference proteome</keyword>
<keyword evidence="4" id="KW-0472">Membrane</keyword>
<dbReference type="AlphaFoldDB" id="A0ABD0RN60"/>
<evidence type="ECO:0000313" key="7">
    <source>
        <dbReference type="Proteomes" id="UP001529510"/>
    </source>
</evidence>
<feature type="compositionally biased region" description="Low complexity" evidence="5">
    <location>
        <begin position="128"/>
        <end position="144"/>
    </location>
</feature>
<evidence type="ECO:0000256" key="5">
    <source>
        <dbReference type="SAM" id="MobiDB-lite"/>
    </source>
</evidence>
<keyword evidence="3" id="KW-1133">Transmembrane helix</keyword>
<feature type="non-terminal residue" evidence="6">
    <location>
        <position position="1"/>
    </location>
</feature>
<feature type="region of interest" description="Disordered" evidence="5">
    <location>
        <begin position="197"/>
        <end position="338"/>
    </location>
</feature>
<feature type="region of interest" description="Disordered" evidence="5">
    <location>
        <begin position="114"/>
        <end position="158"/>
    </location>
</feature>
<dbReference type="Proteomes" id="UP001529510">
    <property type="component" value="Unassembled WGS sequence"/>
</dbReference>
<dbReference type="GO" id="GO:0016020">
    <property type="term" value="C:membrane"/>
    <property type="evidence" value="ECO:0007669"/>
    <property type="project" value="UniProtKB-SubCell"/>
</dbReference>
<proteinExistence type="predicted"/>
<dbReference type="InterPro" id="IPR045120">
    <property type="entry name" value="Suco/Slp1-like"/>
</dbReference>
<evidence type="ECO:0000313" key="6">
    <source>
        <dbReference type="EMBL" id="KAL0199555.1"/>
    </source>
</evidence>
<accession>A0ABD0RN60</accession>
<evidence type="ECO:0000256" key="4">
    <source>
        <dbReference type="ARBA" id="ARBA00023136"/>
    </source>
</evidence>
<comment type="subcellular location">
    <subcellularLocation>
        <location evidence="1">Membrane</location>
    </subcellularLocation>
</comment>
<organism evidence="6 7">
    <name type="scientific">Cirrhinus mrigala</name>
    <name type="common">Mrigala</name>
    <dbReference type="NCBI Taxonomy" id="683832"/>
    <lineage>
        <taxon>Eukaryota</taxon>
        <taxon>Metazoa</taxon>
        <taxon>Chordata</taxon>
        <taxon>Craniata</taxon>
        <taxon>Vertebrata</taxon>
        <taxon>Euteleostomi</taxon>
        <taxon>Actinopterygii</taxon>
        <taxon>Neopterygii</taxon>
        <taxon>Teleostei</taxon>
        <taxon>Ostariophysi</taxon>
        <taxon>Cypriniformes</taxon>
        <taxon>Cyprinidae</taxon>
        <taxon>Labeoninae</taxon>
        <taxon>Labeonini</taxon>
        <taxon>Cirrhinus</taxon>
    </lineage>
</organism>
<keyword evidence="2" id="KW-0812">Transmembrane</keyword>
<name>A0ABD0RN60_CIRMR</name>
<evidence type="ECO:0000256" key="1">
    <source>
        <dbReference type="ARBA" id="ARBA00004370"/>
    </source>
</evidence>
<dbReference type="EMBL" id="JAMKFB020000002">
    <property type="protein sequence ID" value="KAL0199555.1"/>
    <property type="molecule type" value="Genomic_DNA"/>
</dbReference>
<protein>
    <submittedName>
        <fullName evidence="6">Uncharacterized protein</fullName>
    </submittedName>
</protein>
<reference evidence="6 7" key="1">
    <citation type="submission" date="2024-05" db="EMBL/GenBank/DDBJ databases">
        <title>Genome sequencing and assembly of Indian major carp, Cirrhinus mrigala (Hamilton, 1822).</title>
        <authorList>
            <person name="Mohindra V."/>
            <person name="Chowdhury L.M."/>
            <person name="Lal K."/>
            <person name="Jena J.K."/>
        </authorList>
    </citation>
    <scope>NUCLEOTIDE SEQUENCE [LARGE SCALE GENOMIC DNA]</scope>
    <source>
        <strain evidence="6">CM1030</strain>
        <tissue evidence="6">Blood</tissue>
    </source>
</reference>
<sequence>PVIVTPDQLDVIGITETTSGTEDAAATCTLSLVDAAETRPAGDAPLRTAPDVEQIVTLLPDAEDEPDQSSGGNQQKGHVNENMMCSESACSCSHRISLQEYLLQRCSSPDFLQKRKTGSGSHAGSAVTTPSITTVTEETEGPVVHAQVPPDPEGLAPSLTSDLLRLVSSDSPSSRATQPLELKVFASASDRLAATVPQQGTDHLSGSGEKPLPVTLSDVTSASAARSREDQVGRDSASVSSEQASPEKDISTPTVSMNAADESRLSSVSAPADEAAVGGGSLTPTQPVHPSDGLSGSAESKNKELADDESSAQIEQIYTETQNSSDAPAHGSNQKESVFMRLNNRIKVLEMNMSLSGRYLEQLSQR</sequence>
<dbReference type="PANTHER" id="PTHR12953:SF0">
    <property type="entry name" value="SUN DOMAIN-CONTAINING OSSIFICATION FACTOR"/>
    <property type="match status" value="1"/>
</dbReference>
<feature type="compositionally biased region" description="Polar residues" evidence="5">
    <location>
        <begin position="311"/>
        <end position="336"/>
    </location>
</feature>
<evidence type="ECO:0000256" key="2">
    <source>
        <dbReference type="ARBA" id="ARBA00022692"/>
    </source>
</evidence>
<dbReference type="PANTHER" id="PTHR12953">
    <property type="entry name" value="MEMBRANE PROTEIN CH1 RELATED"/>
    <property type="match status" value="1"/>
</dbReference>
<evidence type="ECO:0000256" key="3">
    <source>
        <dbReference type="ARBA" id="ARBA00022989"/>
    </source>
</evidence>